<dbReference type="InterPro" id="IPR005135">
    <property type="entry name" value="Endo/exonuclease/phosphatase"/>
</dbReference>
<dbReference type="PANTHER" id="PTHR33710:SF79">
    <property type="entry name" value="OS06G0205337 PROTEIN"/>
    <property type="match status" value="1"/>
</dbReference>
<feature type="domain" description="Endonuclease/exonuclease/phosphatase" evidence="1">
    <location>
        <begin position="16"/>
        <end position="126"/>
    </location>
</feature>
<evidence type="ECO:0000259" key="1">
    <source>
        <dbReference type="Pfam" id="PF03372"/>
    </source>
</evidence>
<dbReference type="InterPro" id="IPR036691">
    <property type="entry name" value="Endo/exonu/phosph_ase_sf"/>
</dbReference>
<gene>
    <name evidence="2" type="ORF">KK1_018281</name>
</gene>
<dbReference type="AlphaFoldDB" id="A0A151T9I1"/>
<dbReference type="Pfam" id="PF03372">
    <property type="entry name" value="Exo_endo_phos"/>
    <property type="match status" value="1"/>
</dbReference>
<evidence type="ECO:0000313" key="2">
    <source>
        <dbReference type="EMBL" id="KYP63702.1"/>
    </source>
</evidence>
<dbReference type="OMA" id="GSECCIP"/>
<organism evidence="2 3">
    <name type="scientific">Cajanus cajan</name>
    <name type="common">Pigeon pea</name>
    <name type="synonym">Cajanus indicus</name>
    <dbReference type="NCBI Taxonomy" id="3821"/>
    <lineage>
        <taxon>Eukaryota</taxon>
        <taxon>Viridiplantae</taxon>
        <taxon>Streptophyta</taxon>
        <taxon>Embryophyta</taxon>
        <taxon>Tracheophyta</taxon>
        <taxon>Spermatophyta</taxon>
        <taxon>Magnoliopsida</taxon>
        <taxon>eudicotyledons</taxon>
        <taxon>Gunneridae</taxon>
        <taxon>Pentapetalae</taxon>
        <taxon>rosids</taxon>
        <taxon>fabids</taxon>
        <taxon>Fabales</taxon>
        <taxon>Fabaceae</taxon>
        <taxon>Papilionoideae</taxon>
        <taxon>50 kb inversion clade</taxon>
        <taxon>NPAAA clade</taxon>
        <taxon>indigoferoid/millettioid clade</taxon>
        <taxon>Phaseoleae</taxon>
        <taxon>Cajanus</taxon>
    </lineage>
</organism>
<name>A0A151T9I1_CAJCA</name>
<dbReference type="PANTHER" id="PTHR33710">
    <property type="entry name" value="BNAC02G09200D PROTEIN"/>
    <property type="match status" value="1"/>
</dbReference>
<keyword evidence="3" id="KW-1185">Reference proteome</keyword>
<evidence type="ECO:0000313" key="3">
    <source>
        <dbReference type="Proteomes" id="UP000075243"/>
    </source>
</evidence>
<reference evidence="2 3" key="1">
    <citation type="journal article" date="2012" name="Nat. Biotechnol.">
        <title>Draft genome sequence of pigeonpea (Cajanus cajan), an orphan legume crop of resource-poor farmers.</title>
        <authorList>
            <person name="Varshney R.K."/>
            <person name="Chen W."/>
            <person name="Li Y."/>
            <person name="Bharti A.K."/>
            <person name="Saxena R.K."/>
            <person name="Schlueter J.A."/>
            <person name="Donoghue M.T."/>
            <person name="Azam S."/>
            <person name="Fan G."/>
            <person name="Whaley A.M."/>
            <person name="Farmer A.D."/>
            <person name="Sheridan J."/>
            <person name="Iwata A."/>
            <person name="Tuteja R."/>
            <person name="Penmetsa R.V."/>
            <person name="Wu W."/>
            <person name="Upadhyaya H.D."/>
            <person name="Yang S.P."/>
            <person name="Shah T."/>
            <person name="Saxena K.B."/>
            <person name="Michael T."/>
            <person name="McCombie W.R."/>
            <person name="Yang B."/>
            <person name="Zhang G."/>
            <person name="Yang H."/>
            <person name="Wang J."/>
            <person name="Spillane C."/>
            <person name="Cook D.R."/>
            <person name="May G.D."/>
            <person name="Xu X."/>
            <person name="Jackson S.A."/>
        </authorList>
    </citation>
    <scope>NUCLEOTIDE SEQUENCE [LARGE SCALE GENOMIC DNA]</scope>
    <source>
        <strain evidence="3">cv. Asha</strain>
    </source>
</reference>
<dbReference type="EMBL" id="CM003609">
    <property type="protein sequence ID" value="KYP63702.1"/>
    <property type="molecule type" value="Genomic_DNA"/>
</dbReference>
<dbReference type="Gramene" id="C.cajan_17758.t">
    <property type="protein sequence ID" value="C.cajan_17758.t"/>
    <property type="gene ID" value="C.cajan_17758"/>
</dbReference>
<dbReference type="GO" id="GO:0003824">
    <property type="term" value="F:catalytic activity"/>
    <property type="evidence" value="ECO:0007669"/>
    <property type="project" value="InterPro"/>
</dbReference>
<dbReference type="Gene3D" id="3.60.10.10">
    <property type="entry name" value="Endonuclease/exonuclease/phosphatase"/>
    <property type="match status" value="1"/>
</dbReference>
<dbReference type="Proteomes" id="UP000075243">
    <property type="component" value="Chromosome 7"/>
</dbReference>
<feature type="non-terminal residue" evidence="2">
    <location>
        <position position="1"/>
    </location>
</feature>
<protein>
    <recommendedName>
        <fullName evidence="1">Endonuclease/exonuclease/phosphatase domain-containing protein</fullName>
    </recommendedName>
</protein>
<dbReference type="SUPFAM" id="SSF56219">
    <property type="entry name" value="DNase I-like"/>
    <property type="match status" value="1"/>
</dbReference>
<accession>A0A151T9I1</accession>
<sequence>INYSPHFINVKVSHVSNPVWRLTGFYGFPERARRRDSWNLLRHLAQDNSLPWCIMGDFNDLLTDDDKRGTHAHPPWLLHGFRSAVTDANLIDLPLEGYKYTWVKSKGTPLQIEERLDRAMSTSSWLDIFPHCRLLNVVAARFENAWLKEPTLTPLVTRNWLQAQSPDILHKLHHCATDMDAWGRKIRLHFRAAVSVVGSECCIPVAFPVILWQGEKAVAAIL</sequence>
<proteinExistence type="predicted"/>